<gene>
    <name evidence="15" type="ORF">L196_09609</name>
</gene>
<organism evidence="15 16">
    <name type="scientific">Cycloclasticus pugetii</name>
    <dbReference type="NCBI Taxonomy" id="34068"/>
    <lineage>
        <taxon>Bacteria</taxon>
        <taxon>Pseudomonadati</taxon>
        <taxon>Pseudomonadota</taxon>
        <taxon>Gammaproteobacteria</taxon>
        <taxon>Thiotrichales</taxon>
        <taxon>Piscirickettsiaceae</taxon>
        <taxon>Cycloclasticus</taxon>
    </lineage>
</organism>
<keyword evidence="6 12" id="KW-0698">rRNA processing</keyword>
<keyword evidence="5 12" id="KW-0963">Cytoplasm</keyword>
<dbReference type="GO" id="GO:0070042">
    <property type="term" value="F:rRNA (uridine-N3-)-methyltransferase activity"/>
    <property type="evidence" value="ECO:0007669"/>
    <property type="project" value="TreeGrafter"/>
</dbReference>
<evidence type="ECO:0000256" key="8">
    <source>
        <dbReference type="ARBA" id="ARBA00022679"/>
    </source>
</evidence>
<dbReference type="Gene3D" id="3.40.1280.10">
    <property type="match status" value="1"/>
</dbReference>
<evidence type="ECO:0000256" key="9">
    <source>
        <dbReference type="ARBA" id="ARBA00022691"/>
    </source>
</evidence>
<name>A0AB33Z062_9GAMM</name>
<comment type="caution">
    <text evidence="15">The sequence shown here is derived from an EMBL/GenBank/DDBJ whole genome shotgun (WGS) entry which is preliminary data.</text>
</comment>
<dbReference type="PANTHER" id="PTHR30027:SF3">
    <property type="entry name" value="16S RRNA (URACIL(1498)-N(3))-METHYLTRANSFERASE"/>
    <property type="match status" value="1"/>
</dbReference>
<keyword evidence="8 12" id="KW-0808">Transferase</keyword>
<reference evidence="15 16" key="1">
    <citation type="journal article" date="2013" name="Genome Announc.">
        <title>Genome Sequence of the Pyrene- and Fluoranthene-Degrading Bacterium Cycloclasticus sp. Strain PY97M.</title>
        <authorList>
            <person name="Cui Z."/>
            <person name="Xu G."/>
            <person name="Li Q."/>
            <person name="Gao W."/>
            <person name="Zheng L."/>
        </authorList>
    </citation>
    <scope>NUCLEOTIDE SEQUENCE [LARGE SCALE GENOMIC DNA]</scope>
    <source>
        <strain evidence="15 16">PY97M</strain>
    </source>
</reference>
<evidence type="ECO:0000256" key="2">
    <source>
        <dbReference type="ARBA" id="ARBA00005528"/>
    </source>
</evidence>
<dbReference type="NCBIfam" id="TIGR00046">
    <property type="entry name" value="RsmE family RNA methyltransferase"/>
    <property type="match status" value="1"/>
</dbReference>
<evidence type="ECO:0000256" key="3">
    <source>
        <dbReference type="ARBA" id="ARBA00012328"/>
    </source>
</evidence>
<dbReference type="SUPFAM" id="SSF75217">
    <property type="entry name" value="alpha/beta knot"/>
    <property type="match status" value="1"/>
</dbReference>
<dbReference type="Pfam" id="PF04452">
    <property type="entry name" value="Methyltrans_RNA"/>
    <property type="match status" value="1"/>
</dbReference>
<evidence type="ECO:0000256" key="11">
    <source>
        <dbReference type="ARBA" id="ARBA00047944"/>
    </source>
</evidence>
<evidence type="ECO:0000256" key="5">
    <source>
        <dbReference type="ARBA" id="ARBA00022490"/>
    </source>
</evidence>
<accession>A0AB33Z062</accession>
<dbReference type="GO" id="GO:0005737">
    <property type="term" value="C:cytoplasm"/>
    <property type="evidence" value="ECO:0007669"/>
    <property type="project" value="UniProtKB-SubCell"/>
</dbReference>
<dbReference type="InterPro" id="IPR046886">
    <property type="entry name" value="RsmE_MTase_dom"/>
</dbReference>
<dbReference type="Pfam" id="PF20260">
    <property type="entry name" value="PUA_4"/>
    <property type="match status" value="1"/>
</dbReference>
<keyword evidence="16" id="KW-1185">Reference proteome</keyword>
<evidence type="ECO:0000259" key="14">
    <source>
        <dbReference type="Pfam" id="PF20260"/>
    </source>
</evidence>
<dbReference type="InterPro" id="IPR046887">
    <property type="entry name" value="RsmE_PUA-like"/>
</dbReference>
<feature type="domain" description="Ribosomal RNA small subunit methyltransferase E PUA-like" evidence="14">
    <location>
        <begin position="20"/>
        <end position="66"/>
    </location>
</feature>
<dbReference type="InterPro" id="IPR029028">
    <property type="entry name" value="Alpha/beta_knot_MTases"/>
</dbReference>
<comment type="function">
    <text evidence="10 12">Specifically methylates the N3 position of the uracil ring of uridine 1498 (m3U1498) in 16S rRNA. Acts on the fully assembled 30S ribosomal subunit.</text>
</comment>
<dbReference type="GO" id="GO:0070475">
    <property type="term" value="P:rRNA base methylation"/>
    <property type="evidence" value="ECO:0007669"/>
    <property type="project" value="TreeGrafter"/>
</dbReference>
<comment type="subcellular location">
    <subcellularLocation>
        <location evidence="1 12">Cytoplasm</location>
    </subcellularLocation>
</comment>
<dbReference type="EMBL" id="ASHL01000009">
    <property type="protein sequence ID" value="EPD12544.1"/>
    <property type="molecule type" value="Genomic_DNA"/>
</dbReference>
<dbReference type="EC" id="2.1.1.193" evidence="3 12"/>
<dbReference type="PANTHER" id="PTHR30027">
    <property type="entry name" value="RIBOSOMAL RNA SMALL SUBUNIT METHYLTRANSFERASE E"/>
    <property type="match status" value="1"/>
</dbReference>
<dbReference type="RefSeq" id="WP_016390815.1">
    <property type="nucleotide sequence ID" value="NZ_KE646810.1"/>
</dbReference>
<protein>
    <recommendedName>
        <fullName evidence="4 12">Ribosomal RNA small subunit methyltransferase E</fullName>
        <ecNumber evidence="3 12">2.1.1.193</ecNumber>
    </recommendedName>
</protein>
<evidence type="ECO:0000256" key="10">
    <source>
        <dbReference type="ARBA" id="ARBA00025699"/>
    </source>
</evidence>
<dbReference type="Gene3D" id="2.40.240.20">
    <property type="entry name" value="Hypothetical PUA domain-like, domain 1"/>
    <property type="match status" value="1"/>
</dbReference>
<comment type="catalytic activity">
    <reaction evidence="11 12">
        <text>uridine(1498) in 16S rRNA + S-adenosyl-L-methionine = N(3)-methyluridine(1498) in 16S rRNA + S-adenosyl-L-homocysteine + H(+)</text>
        <dbReference type="Rhea" id="RHEA:42920"/>
        <dbReference type="Rhea" id="RHEA-COMP:10283"/>
        <dbReference type="Rhea" id="RHEA-COMP:10284"/>
        <dbReference type="ChEBI" id="CHEBI:15378"/>
        <dbReference type="ChEBI" id="CHEBI:57856"/>
        <dbReference type="ChEBI" id="CHEBI:59789"/>
        <dbReference type="ChEBI" id="CHEBI:65315"/>
        <dbReference type="ChEBI" id="CHEBI:74502"/>
        <dbReference type="EC" id="2.1.1.193"/>
    </reaction>
</comment>
<evidence type="ECO:0000256" key="4">
    <source>
        <dbReference type="ARBA" id="ARBA00013673"/>
    </source>
</evidence>
<evidence type="ECO:0000256" key="12">
    <source>
        <dbReference type="PIRNR" id="PIRNR015601"/>
    </source>
</evidence>
<dbReference type="PIRSF" id="PIRSF015601">
    <property type="entry name" value="MTase_slr0722"/>
    <property type="match status" value="1"/>
</dbReference>
<sequence length="243" mass="26954">MRISRLFVEQDLVEGAAVTLEADAAHYLRNVLRLKKGYQLTVFNGQGGEYVATVQEVHRKAVVLELGAWRNVELESPLQIELGLSVSRGERMDVAIQKATELGVAVITPVITQHCVVKLTEERRLQRHQHWQNIVYRACEQCGRNKPPILNVTMDLAQWLNTELAASRIIFEPGKADTLRDYPKPNDAVAVLIGPEGGFSEQEVLDAQEVNFSALGFGPRVVRNETAAIASIAAMQVLWGDMG</sequence>
<dbReference type="InterPro" id="IPR006700">
    <property type="entry name" value="RsmE"/>
</dbReference>
<evidence type="ECO:0000259" key="13">
    <source>
        <dbReference type="Pfam" id="PF04452"/>
    </source>
</evidence>
<dbReference type="InterPro" id="IPR015947">
    <property type="entry name" value="PUA-like_sf"/>
</dbReference>
<dbReference type="Proteomes" id="UP000015462">
    <property type="component" value="Unassembled WGS sequence"/>
</dbReference>
<dbReference type="CDD" id="cd18084">
    <property type="entry name" value="RsmE-like"/>
    <property type="match status" value="1"/>
</dbReference>
<keyword evidence="9 12" id="KW-0949">S-adenosyl-L-methionine</keyword>
<feature type="domain" description="Ribosomal RNA small subunit methyltransferase E methyltransferase" evidence="13">
    <location>
        <begin position="75"/>
        <end position="236"/>
    </location>
</feature>
<dbReference type="InterPro" id="IPR029026">
    <property type="entry name" value="tRNA_m1G_MTases_N"/>
</dbReference>
<proteinExistence type="inferred from homology"/>
<evidence type="ECO:0000256" key="1">
    <source>
        <dbReference type="ARBA" id="ARBA00004496"/>
    </source>
</evidence>
<comment type="similarity">
    <text evidence="2 12">Belongs to the RNA methyltransferase RsmE family.</text>
</comment>
<evidence type="ECO:0000256" key="6">
    <source>
        <dbReference type="ARBA" id="ARBA00022552"/>
    </source>
</evidence>
<dbReference type="NCBIfam" id="NF008692">
    <property type="entry name" value="PRK11713.1-5"/>
    <property type="match status" value="1"/>
</dbReference>
<evidence type="ECO:0000313" key="15">
    <source>
        <dbReference type="EMBL" id="EPD12544.1"/>
    </source>
</evidence>
<evidence type="ECO:0000313" key="16">
    <source>
        <dbReference type="Proteomes" id="UP000015462"/>
    </source>
</evidence>
<dbReference type="SUPFAM" id="SSF88697">
    <property type="entry name" value="PUA domain-like"/>
    <property type="match status" value="1"/>
</dbReference>
<dbReference type="AlphaFoldDB" id="A0AB33Z062"/>
<evidence type="ECO:0000256" key="7">
    <source>
        <dbReference type="ARBA" id="ARBA00022603"/>
    </source>
</evidence>
<keyword evidence="7 12" id="KW-0489">Methyltransferase</keyword>